<name>A0A1B7NMR4_9EURO</name>
<reference evidence="1 2" key="1">
    <citation type="submission" date="2015-07" db="EMBL/GenBank/DDBJ databases">
        <title>Emmonsia species relationships and genome sequence.</title>
        <authorList>
            <person name="Cuomo C.A."/>
            <person name="Schwartz I.S."/>
            <person name="Kenyon C."/>
            <person name="de Hoog G.S."/>
            <person name="Govender N.P."/>
            <person name="Botha A."/>
            <person name="Moreno L."/>
            <person name="de Vries M."/>
            <person name="Munoz J.F."/>
            <person name="Stielow J.B."/>
        </authorList>
    </citation>
    <scope>NUCLEOTIDE SEQUENCE [LARGE SCALE GENOMIC DNA]</scope>
    <source>
        <strain evidence="1 2">CBS 136260</strain>
    </source>
</reference>
<comment type="caution">
    <text evidence="1">The sequence shown here is derived from an EMBL/GenBank/DDBJ whole genome shotgun (WGS) entry which is preliminary data.</text>
</comment>
<evidence type="ECO:0000313" key="2">
    <source>
        <dbReference type="Proteomes" id="UP000091918"/>
    </source>
</evidence>
<proteinExistence type="predicted"/>
<accession>A0A1B7NMR4</accession>
<organism evidence="1 2">
    <name type="scientific">Emergomyces africanus</name>
    <dbReference type="NCBI Taxonomy" id="1955775"/>
    <lineage>
        <taxon>Eukaryota</taxon>
        <taxon>Fungi</taxon>
        <taxon>Dikarya</taxon>
        <taxon>Ascomycota</taxon>
        <taxon>Pezizomycotina</taxon>
        <taxon>Eurotiomycetes</taxon>
        <taxon>Eurotiomycetidae</taxon>
        <taxon>Onygenales</taxon>
        <taxon>Ajellomycetaceae</taxon>
        <taxon>Emergomyces</taxon>
    </lineage>
</organism>
<dbReference type="STRING" id="1658172.A0A1B7NMR4"/>
<dbReference type="OrthoDB" id="75754at2759"/>
<protein>
    <submittedName>
        <fullName evidence="1">Histone chaperone RTT106</fullName>
    </submittedName>
</protein>
<evidence type="ECO:0000313" key="1">
    <source>
        <dbReference type="EMBL" id="OAX77917.1"/>
    </source>
</evidence>
<sequence length="165" mass="17471">MSSSTVNSAVIDRAFEDNPPLQKRVYSAIASTPEHASLFEDIAKYTSALRSGLGGGSFASSQLRVAALAEGPAAKKRKLINGGAGVGEGGGASSANDAALLAGLTADSELQFYIQDLSFAIPQRKKLRLELTLLTASATGVREGYLRARNQEILLYFHMVLFCDC</sequence>
<dbReference type="EMBL" id="LGUA01001917">
    <property type="protein sequence ID" value="OAX77917.1"/>
    <property type="molecule type" value="Genomic_DNA"/>
</dbReference>
<gene>
    <name evidence="1" type="ORF">ACJ72_07781</name>
</gene>
<dbReference type="Proteomes" id="UP000091918">
    <property type="component" value="Unassembled WGS sequence"/>
</dbReference>
<keyword evidence="2" id="KW-1185">Reference proteome</keyword>
<dbReference type="AlphaFoldDB" id="A0A1B7NMR4"/>